<dbReference type="EMBL" id="BOOW01000028">
    <property type="protein sequence ID" value="GII94165.1"/>
    <property type="molecule type" value="Genomic_DNA"/>
</dbReference>
<feature type="transmembrane region" description="Helical" evidence="1">
    <location>
        <begin position="70"/>
        <end position="91"/>
    </location>
</feature>
<dbReference type="SUPFAM" id="SSF117892">
    <property type="entry name" value="Band 7/SPFH domain"/>
    <property type="match status" value="1"/>
</dbReference>
<reference evidence="3" key="1">
    <citation type="submission" date="2021-01" db="EMBL/GenBank/DDBJ databases">
        <title>Whole genome shotgun sequence of Sinosporangium siamense NBRC 109515.</title>
        <authorList>
            <person name="Komaki H."/>
            <person name="Tamura T."/>
        </authorList>
    </citation>
    <scope>NUCLEOTIDE SEQUENCE</scope>
    <source>
        <strain evidence="3">NBRC 109515</strain>
    </source>
</reference>
<evidence type="ECO:0000313" key="4">
    <source>
        <dbReference type="Proteomes" id="UP000606172"/>
    </source>
</evidence>
<feature type="domain" description="Band 7" evidence="2">
    <location>
        <begin position="85"/>
        <end position="249"/>
    </location>
</feature>
<sequence>MGVATSGATLEEAVVDMPAPRTSERPARSANGFVLLAVATALVLGGIALLVTAIVMLATGAWQGGGLMSIGSAVLAIIIGTVLFCGLSAVAPGEARVVQLLGRYVGTLRTPGLQWVNPFTVRRRVSTRIRNHETDVTKVNDADGNPIQIATVVVWQVRDTAQATFEVDDFVEFVAIQAETAVRHIAGSYPYDSHGEPRLSLRDNADEINEKLAEEIAVRVASAGVKVIEARIVHLAYAPEIAHAMLRRQQAGAVVAARQRIVEGAVGMVEMALAKLAELDVVELDEERKAAMVSNLLVVLVGDRDTQPIVNTGTLYQ</sequence>
<dbReference type="PANTHER" id="PTHR43446:SF1">
    <property type="entry name" value="BAND 7 DOMAIN-CONTAINING PROTEIN"/>
    <property type="match status" value="1"/>
</dbReference>
<evidence type="ECO:0000256" key="1">
    <source>
        <dbReference type="SAM" id="Phobius"/>
    </source>
</evidence>
<dbReference type="Proteomes" id="UP000606172">
    <property type="component" value="Unassembled WGS sequence"/>
</dbReference>
<dbReference type="Gene3D" id="3.30.479.30">
    <property type="entry name" value="Band 7 domain"/>
    <property type="match status" value="1"/>
</dbReference>
<dbReference type="PANTHER" id="PTHR43446">
    <property type="entry name" value="MEMBRANE PROTEIN-RELATED"/>
    <property type="match status" value="1"/>
</dbReference>
<dbReference type="AlphaFoldDB" id="A0A919RHU8"/>
<dbReference type="CDD" id="cd03402">
    <property type="entry name" value="SPFH_like_u2"/>
    <property type="match status" value="1"/>
</dbReference>
<evidence type="ECO:0000259" key="2">
    <source>
        <dbReference type="SMART" id="SM00244"/>
    </source>
</evidence>
<keyword evidence="4" id="KW-1185">Reference proteome</keyword>
<dbReference type="Pfam" id="PF01145">
    <property type="entry name" value="Band_7"/>
    <property type="match status" value="1"/>
</dbReference>
<dbReference type="InterPro" id="IPR036013">
    <property type="entry name" value="Band_7/SPFH_dom_sf"/>
</dbReference>
<dbReference type="SMART" id="SM00244">
    <property type="entry name" value="PHB"/>
    <property type="match status" value="1"/>
</dbReference>
<organism evidence="3 4">
    <name type="scientific">Sinosporangium siamense</name>
    <dbReference type="NCBI Taxonomy" id="1367973"/>
    <lineage>
        <taxon>Bacteria</taxon>
        <taxon>Bacillati</taxon>
        <taxon>Actinomycetota</taxon>
        <taxon>Actinomycetes</taxon>
        <taxon>Streptosporangiales</taxon>
        <taxon>Streptosporangiaceae</taxon>
        <taxon>Sinosporangium</taxon>
    </lineage>
</organism>
<evidence type="ECO:0000313" key="3">
    <source>
        <dbReference type="EMBL" id="GII94165.1"/>
    </source>
</evidence>
<accession>A0A919RHU8</accession>
<keyword evidence="1" id="KW-0812">Transmembrane</keyword>
<keyword evidence="1" id="KW-0472">Membrane</keyword>
<proteinExistence type="predicted"/>
<dbReference type="RefSeq" id="WP_204028367.1">
    <property type="nucleotide sequence ID" value="NZ_BOOW01000028.1"/>
</dbReference>
<comment type="caution">
    <text evidence="3">The sequence shown here is derived from an EMBL/GenBank/DDBJ whole genome shotgun (WGS) entry which is preliminary data.</text>
</comment>
<protein>
    <submittedName>
        <fullName evidence="3">Membrane protein</fullName>
    </submittedName>
</protein>
<dbReference type="InterPro" id="IPR001107">
    <property type="entry name" value="Band_7"/>
</dbReference>
<name>A0A919RHU8_9ACTN</name>
<keyword evidence="1" id="KW-1133">Transmembrane helix</keyword>
<feature type="transmembrane region" description="Helical" evidence="1">
    <location>
        <begin position="33"/>
        <end position="58"/>
    </location>
</feature>
<gene>
    <name evidence="3" type="ORF">Ssi02_43960</name>
</gene>